<sequence>MEGLLRPDWPHAKTPSPIPPAAAAAAAASQKGWKQVSLAFPWLSDDDTKFTACPRSASLSSAQLKYRTRADLDRIVILRQPTDSHRTTLKELRLTTTRRASSLLPLPPLIAPTPSPPPFYPSLPRESPGPERASERTRREPCHCAFAPGRNRGK</sequence>
<dbReference type="VEuPathDB" id="FungiDB:D8B26_001947"/>
<evidence type="ECO:0000313" key="3">
    <source>
        <dbReference type="Proteomes" id="UP000002497"/>
    </source>
</evidence>
<accession>E9CX01</accession>
<proteinExistence type="predicted"/>
<feature type="region of interest" description="Disordered" evidence="1">
    <location>
        <begin position="103"/>
        <end position="154"/>
    </location>
</feature>
<reference evidence="3" key="2">
    <citation type="submission" date="2010-03" db="EMBL/GenBank/DDBJ databases">
        <title>The genome sequence of Coccidioides posadasii strain Silveira.</title>
        <authorList>
            <consortium name="The Broad Institute Genome Sequencing Center for Infectious Disease"/>
            <person name="Neafsey D."/>
            <person name="Orbach M."/>
            <person name="Henn M.R."/>
            <person name="Cole G.T."/>
            <person name="Galgiani J."/>
            <person name="Gardner M.J."/>
            <person name="Kirkland T.N."/>
            <person name="Taylor J.W."/>
            <person name="Young S.K."/>
            <person name="Zeng Q."/>
            <person name="Koehrsen M."/>
            <person name="Alvarado L."/>
            <person name="Berlin A."/>
            <person name="Borenstein D."/>
            <person name="Chapman S.B."/>
            <person name="Chen Z."/>
            <person name="Engels R."/>
            <person name="Freedman E."/>
            <person name="Gellesch M."/>
            <person name="Goldberg J."/>
            <person name="Griggs A."/>
            <person name="Gujja S."/>
            <person name="Heilman E."/>
            <person name="Heiman D."/>
            <person name="Howarth C."/>
            <person name="Jen D."/>
            <person name="Larson L."/>
            <person name="Mehta T."/>
            <person name="Neiman D."/>
            <person name="Park D."/>
            <person name="Pearson M."/>
            <person name="Richards J."/>
            <person name="Roberts A."/>
            <person name="Saif S."/>
            <person name="Shea T."/>
            <person name="Shenoy N."/>
            <person name="Sisk P."/>
            <person name="Stolte C."/>
            <person name="Sykes S."/>
            <person name="Walk T."/>
            <person name="White J."/>
            <person name="Yandava C."/>
            <person name="Haas B."/>
            <person name="Nusbaum C."/>
            <person name="Birren B."/>
        </authorList>
    </citation>
    <scope>NUCLEOTIDE SEQUENCE [LARGE SCALE GENOMIC DNA]</scope>
    <source>
        <strain evidence="3">RMSCC 757 / Silveira</strain>
    </source>
</reference>
<feature type="compositionally biased region" description="Pro residues" evidence="1">
    <location>
        <begin position="105"/>
        <end position="121"/>
    </location>
</feature>
<gene>
    <name evidence="2" type="ORF">CPSG_01984</name>
</gene>
<dbReference type="VEuPathDB" id="FungiDB:CPSG_01984"/>
<dbReference type="Proteomes" id="UP000002497">
    <property type="component" value="Unassembled WGS sequence"/>
</dbReference>
<dbReference type="AlphaFoldDB" id="E9CX01"/>
<protein>
    <submittedName>
        <fullName evidence="2">Uncharacterized protein</fullName>
    </submittedName>
</protein>
<organism evidence="3">
    <name type="scientific">Coccidioides posadasii (strain RMSCC 757 / Silveira)</name>
    <name type="common">Valley fever fungus</name>
    <dbReference type="NCBI Taxonomy" id="443226"/>
    <lineage>
        <taxon>Eukaryota</taxon>
        <taxon>Fungi</taxon>
        <taxon>Dikarya</taxon>
        <taxon>Ascomycota</taxon>
        <taxon>Pezizomycotina</taxon>
        <taxon>Eurotiomycetes</taxon>
        <taxon>Eurotiomycetidae</taxon>
        <taxon>Onygenales</taxon>
        <taxon>Onygenaceae</taxon>
        <taxon>Coccidioides</taxon>
    </lineage>
</organism>
<evidence type="ECO:0000313" key="2">
    <source>
        <dbReference type="EMBL" id="EFW21827.1"/>
    </source>
</evidence>
<keyword evidence="3" id="KW-1185">Reference proteome</keyword>
<feature type="compositionally biased region" description="Basic and acidic residues" evidence="1">
    <location>
        <begin position="128"/>
        <end position="142"/>
    </location>
</feature>
<feature type="region of interest" description="Disordered" evidence="1">
    <location>
        <begin position="1"/>
        <end position="26"/>
    </location>
</feature>
<evidence type="ECO:0000256" key="1">
    <source>
        <dbReference type="SAM" id="MobiDB-lite"/>
    </source>
</evidence>
<dbReference type="EMBL" id="GL636487">
    <property type="protein sequence ID" value="EFW21827.1"/>
    <property type="molecule type" value="Genomic_DNA"/>
</dbReference>
<dbReference type="HOGENOM" id="CLU_1704065_0_0_1"/>
<reference evidence="3" key="1">
    <citation type="journal article" date="2010" name="Genome Res.">
        <title>Population genomic sequencing of Coccidioides fungi reveals recent hybridization and transposon control.</title>
        <authorList>
            <person name="Neafsey D.E."/>
            <person name="Barker B.M."/>
            <person name="Sharpton T.J."/>
            <person name="Stajich J.E."/>
            <person name="Park D.J."/>
            <person name="Whiston E."/>
            <person name="Hung C.-Y."/>
            <person name="McMahan C."/>
            <person name="White J."/>
            <person name="Sykes S."/>
            <person name="Heiman D."/>
            <person name="Young S."/>
            <person name="Zeng Q."/>
            <person name="Abouelleil A."/>
            <person name="Aftuck L."/>
            <person name="Bessette D."/>
            <person name="Brown A."/>
            <person name="FitzGerald M."/>
            <person name="Lui A."/>
            <person name="Macdonald J.P."/>
            <person name="Priest M."/>
            <person name="Orbach M.J."/>
            <person name="Galgiani J.N."/>
            <person name="Kirkland T.N."/>
            <person name="Cole G.T."/>
            <person name="Birren B.W."/>
            <person name="Henn M.R."/>
            <person name="Taylor J.W."/>
            <person name="Rounsley S.D."/>
        </authorList>
    </citation>
    <scope>NUCLEOTIDE SEQUENCE [LARGE SCALE GENOMIC DNA]</scope>
    <source>
        <strain evidence="3">RMSCC 757 / Silveira</strain>
    </source>
</reference>
<feature type="non-terminal residue" evidence="2">
    <location>
        <position position="154"/>
    </location>
</feature>
<name>E9CX01_COCPS</name>